<evidence type="ECO:0000313" key="2">
    <source>
        <dbReference type="EMBL" id="CAI3927447.1"/>
    </source>
</evidence>
<evidence type="ECO:0000256" key="1">
    <source>
        <dbReference type="SAM" id="SignalP"/>
    </source>
</evidence>
<accession>A0A9W4X6E6</accession>
<dbReference type="AlphaFoldDB" id="A0A9W4X6E6"/>
<evidence type="ECO:0008006" key="6">
    <source>
        <dbReference type="Google" id="ProtNLM"/>
    </source>
</evidence>
<evidence type="ECO:0000313" key="5">
    <source>
        <dbReference type="Proteomes" id="UP001154259"/>
    </source>
</evidence>
<dbReference type="RefSeq" id="WP_271788770.1">
    <property type="nucleotide sequence ID" value="NZ_CAMXCM010000001.1"/>
</dbReference>
<proteinExistence type="predicted"/>
<evidence type="ECO:0000313" key="4">
    <source>
        <dbReference type="Proteomes" id="UP001154255"/>
    </source>
</evidence>
<feature type="signal peptide" evidence="1">
    <location>
        <begin position="1"/>
        <end position="22"/>
    </location>
</feature>
<comment type="caution">
    <text evidence="3">The sequence shown here is derived from an EMBL/GenBank/DDBJ whole genome shotgun (WGS) entry which is preliminary data.</text>
</comment>
<organism evidence="3 4">
    <name type="scientific">Commensalibacter communis</name>
    <dbReference type="NCBI Taxonomy" id="2972786"/>
    <lineage>
        <taxon>Bacteria</taxon>
        <taxon>Pseudomonadati</taxon>
        <taxon>Pseudomonadota</taxon>
        <taxon>Alphaproteobacteria</taxon>
        <taxon>Acetobacterales</taxon>
        <taxon>Acetobacteraceae</taxon>
    </lineage>
</organism>
<feature type="chain" id="PRO_5040795586" description="UrcA family protein" evidence="1">
    <location>
        <begin position="23"/>
        <end position="125"/>
    </location>
</feature>
<keyword evidence="5" id="KW-1185">Reference proteome</keyword>
<dbReference type="EMBL" id="CAMXCM010000001">
    <property type="protein sequence ID" value="CAI3933428.1"/>
    <property type="molecule type" value="Genomic_DNA"/>
</dbReference>
<dbReference type="Proteomes" id="UP001154255">
    <property type="component" value="Unassembled WGS sequence"/>
</dbReference>
<dbReference type="EMBL" id="CAMXCS010000001">
    <property type="protein sequence ID" value="CAI3927447.1"/>
    <property type="molecule type" value="Genomic_DNA"/>
</dbReference>
<dbReference type="Proteomes" id="UP001154259">
    <property type="component" value="Unassembled WGS sequence"/>
</dbReference>
<sequence>MRKRIWFNLFLCSFIVTSPVFAQTNDKKAVFLLDSHLQILFKVLNSKPDIISKTCMDSLKKLRALKEQIKRTPSDSDTQQDINIAMLKDLYTNSIQFCTTDVQNICSHRVEPNIRIECKNLSFQN</sequence>
<protein>
    <recommendedName>
        <fullName evidence="6">UrcA family protein</fullName>
    </recommendedName>
</protein>
<gene>
    <name evidence="2" type="ORF">R53529_LOCUS318</name>
    <name evidence="3" type="ORF">R53530_LOCUS783</name>
</gene>
<evidence type="ECO:0000313" key="3">
    <source>
        <dbReference type="EMBL" id="CAI3933428.1"/>
    </source>
</evidence>
<keyword evidence="1" id="KW-0732">Signal</keyword>
<reference evidence="3" key="1">
    <citation type="submission" date="2022-10" db="EMBL/GenBank/DDBJ databases">
        <authorList>
            <person name="Botero Cardona J."/>
        </authorList>
    </citation>
    <scope>NUCLEOTIDE SEQUENCE</scope>
    <source>
        <strain evidence="3">LMG 31819</strain>
        <strain evidence="2">R-53529</strain>
    </source>
</reference>
<name>A0A9W4X6E6_9PROT</name>